<proteinExistence type="inferred from homology"/>
<gene>
    <name evidence="10" type="ORF">NQ315_004101</name>
</gene>
<evidence type="ECO:0000256" key="6">
    <source>
        <dbReference type="ARBA" id="ARBA00023180"/>
    </source>
</evidence>
<dbReference type="AlphaFoldDB" id="A0AAV8W8J8"/>
<dbReference type="InterPro" id="IPR029058">
    <property type="entry name" value="AB_hydrolase_fold"/>
</dbReference>
<dbReference type="Gene3D" id="3.40.50.1820">
    <property type="entry name" value="alpha/beta hydrolase"/>
    <property type="match status" value="1"/>
</dbReference>
<sequence>MNGLIHCLVLIIIFDHDVLSYTDDTDLNATQLISKYGYPVEIHEVETEDGYLLDLFRIPYGREESNGTPVIINHGLMGSAENFIVMGPNKSLAYMLADHGYDVWLCNARGSMHSRKHKTLNPDTDAEFWKFTWHEIGVYDLPATIDYILDITNTQKVHYIGHSQGTTVFFVLCSERPEYNEKIKVMIAMAPSAILRHFKQPVLKMIAPFYPMLERLSEQLGVYELPPFISSKDVQTLGKALCGKNRILPFNILCQLLVLMIEPNDEELDKSVIPLAASFGTGGGSVRQALHYAQILQAGVFRNYDWGPKLNMKKIWFCYATTDVEILAKLLPNVVELYKVPSKTWTHMDFLWAKHIDVLVHDKIINIMKKYDYS</sequence>
<feature type="signal peptide" evidence="8">
    <location>
        <begin position="1"/>
        <end position="20"/>
    </location>
</feature>
<name>A0AAV8W8J8_9CUCU</name>
<evidence type="ECO:0000259" key="9">
    <source>
        <dbReference type="Pfam" id="PF04083"/>
    </source>
</evidence>
<reference evidence="10 11" key="1">
    <citation type="journal article" date="2023" name="Insect Mol. Biol.">
        <title>Genome sequencing provides insights into the evolution of gene families encoding plant cell wall-degrading enzymes in longhorned beetles.</title>
        <authorList>
            <person name="Shin N.R."/>
            <person name="Okamura Y."/>
            <person name="Kirsch R."/>
            <person name="Pauchet Y."/>
        </authorList>
    </citation>
    <scope>NUCLEOTIDE SEQUENCE [LARGE SCALE GENOMIC DNA]</scope>
    <source>
        <strain evidence="10">EAD_L_NR</strain>
    </source>
</reference>
<keyword evidence="6" id="KW-0325">Glycoprotein</keyword>
<keyword evidence="4 7" id="KW-0442">Lipid degradation</keyword>
<dbReference type="EMBL" id="JANEYG010000007">
    <property type="protein sequence ID" value="KAJ8922166.1"/>
    <property type="molecule type" value="Genomic_DNA"/>
</dbReference>
<keyword evidence="2 8" id="KW-0732">Signal</keyword>
<dbReference type="GO" id="GO:0016042">
    <property type="term" value="P:lipid catabolic process"/>
    <property type="evidence" value="ECO:0007669"/>
    <property type="project" value="UniProtKB-KW"/>
</dbReference>
<keyword evidence="11" id="KW-1185">Reference proteome</keyword>
<dbReference type="SUPFAM" id="SSF53474">
    <property type="entry name" value="alpha/beta-Hydrolases"/>
    <property type="match status" value="1"/>
</dbReference>
<evidence type="ECO:0000313" key="11">
    <source>
        <dbReference type="Proteomes" id="UP001159042"/>
    </source>
</evidence>
<dbReference type="Proteomes" id="UP001159042">
    <property type="component" value="Unassembled WGS sequence"/>
</dbReference>
<protein>
    <recommendedName>
        <fullName evidence="7">Lipase</fullName>
    </recommendedName>
</protein>
<dbReference type="PANTHER" id="PTHR11005">
    <property type="entry name" value="LYSOSOMAL ACID LIPASE-RELATED"/>
    <property type="match status" value="1"/>
</dbReference>
<feature type="domain" description="Partial AB-hydrolase lipase" evidence="9">
    <location>
        <begin position="30"/>
        <end position="86"/>
    </location>
</feature>
<dbReference type="FunFam" id="3.40.50.1820:FF:000057">
    <property type="entry name" value="Lipase"/>
    <property type="match status" value="1"/>
</dbReference>
<keyword evidence="3 7" id="KW-0378">Hydrolase</keyword>
<evidence type="ECO:0000256" key="8">
    <source>
        <dbReference type="SAM" id="SignalP"/>
    </source>
</evidence>
<organism evidence="10 11">
    <name type="scientific">Exocentrus adspersus</name>
    <dbReference type="NCBI Taxonomy" id="1586481"/>
    <lineage>
        <taxon>Eukaryota</taxon>
        <taxon>Metazoa</taxon>
        <taxon>Ecdysozoa</taxon>
        <taxon>Arthropoda</taxon>
        <taxon>Hexapoda</taxon>
        <taxon>Insecta</taxon>
        <taxon>Pterygota</taxon>
        <taxon>Neoptera</taxon>
        <taxon>Endopterygota</taxon>
        <taxon>Coleoptera</taxon>
        <taxon>Polyphaga</taxon>
        <taxon>Cucujiformia</taxon>
        <taxon>Chrysomeloidea</taxon>
        <taxon>Cerambycidae</taxon>
        <taxon>Lamiinae</taxon>
        <taxon>Acanthocinini</taxon>
        <taxon>Exocentrus</taxon>
    </lineage>
</organism>
<comment type="caution">
    <text evidence="10">The sequence shown here is derived from an EMBL/GenBank/DDBJ whole genome shotgun (WGS) entry which is preliminary data.</text>
</comment>
<dbReference type="Pfam" id="PF04083">
    <property type="entry name" value="Abhydro_lipase"/>
    <property type="match status" value="1"/>
</dbReference>
<dbReference type="InterPro" id="IPR025483">
    <property type="entry name" value="Lipase_euk"/>
</dbReference>
<evidence type="ECO:0000256" key="3">
    <source>
        <dbReference type="ARBA" id="ARBA00022801"/>
    </source>
</evidence>
<evidence type="ECO:0000313" key="10">
    <source>
        <dbReference type="EMBL" id="KAJ8922166.1"/>
    </source>
</evidence>
<dbReference type="InterPro" id="IPR006693">
    <property type="entry name" value="AB_hydrolase_lipase"/>
</dbReference>
<comment type="similarity">
    <text evidence="1 7">Belongs to the AB hydrolase superfamily. Lipase family.</text>
</comment>
<evidence type="ECO:0000256" key="7">
    <source>
        <dbReference type="PIRNR" id="PIRNR000862"/>
    </source>
</evidence>
<dbReference type="GO" id="GO:0016788">
    <property type="term" value="F:hydrolase activity, acting on ester bonds"/>
    <property type="evidence" value="ECO:0007669"/>
    <property type="project" value="InterPro"/>
</dbReference>
<feature type="chain" id="PRO_5043395558" description="Lipase" evidence="8">
    <location>
        <begin position="21"/>
        <end position="374"/>
    </location>
</feature>
<keyword evidence="5" id="KW-0443">Lipid metabolism</keyword>
<dbReference type="PIRSF" id="PIRSF000862">
    <property type="entry name" value="Steryl_ester_lip"/>
    <property type="match status" value="1"/>
</dbReference>
<evidence type="ECO:0000256" key="2">
    <source>
        <dbReference type="ARBA" id="ARBA00022729"/>
    </source>
</evidence>
<accession>A0AAV8W8J8</accession>
<evidence type="ECO:0000256" key="4">
    <source>
        <dbReference type="ARBA" id="ARBA00022963"/>
    </source>
</evidence>
<evidence type="ECO:0000256" key="1">
    <source>
        <dbReference type="ARBA" id="ARBA00010701"/>
    </source>
</evidence>
<evidence type="ECO:0000256" key="5">
    <source>
        <dbReference type="ARBA" id="ARBA00023098"/>
    </source>
</evidence>